<accession>A0A7S7LFQ4</accession>
<dbReference type="InterPro" id="IPR001849">
    <property type="entry name" value="PH_domain"/>
</dbReference>
<organism evidence="3 4">
    <name type="scientific">Cryptosporidium parvum</name>
    <dbReference type="NCBI Taxonomy" id="5807"/>
    <lineage>
        <taxon>Eukaryota</taxon>
        <taxon>Sar</taxon>
        <taxon>Alveolata</taxon>
        <taxon>Apicomplexa</taxon>
        <taxon>Conoidasida</taxon>
        <taxon>Coccidia</taxon>
        <taxon>Eucoccidiorida</taxon>
        <taxon>Eimeriorina</taxon>
        <taxon>Cryptosporidiidae</taxon>
        <taxon>Cryptosporidium</taxon>
    </lineage>
</organism>
<feature type="domain" description="PH" evidence="2">
    <location>
        <begin position="305"/>
        <end position="412"/>
    </location>
</feature>
<evidence type="ECO:0000259" key="2">
    <source>
        <dbReference type="PROSITE" id="PS50003"/>
    </source>
</evidence>
<name>A0A7S7LFQ4_CRYPV</name>
<evidence type="ECO:0000313" key="3">
    <source>
        <dbReference type="EMBL" id="QOY41625.1"/>
    </source>
</evidence>
<feature type="compositionally biased region" description="Basic and acidic residues" evidence="1">
    <location>
        <begin position="130"/>
        <end position="148"/>
    </location>
</feature>
<dbReference type="VEuPathDB" id="CryptoDB:CPATCC_0023710"/>
<dbReference type="SMART" id="SM00233">
    <property type="entry name" value="PH"/>
    <property type="match status" value="1"/>
</dbReference>
<dbReference type="Proteomes" id="UP000593906">
    <property type="component" value="Chromosome 5"/>
</dbReference>
<dbReference type="AlphaFoldDB" id="A0A7S7LFQ4"/>
<proteinExistence type="predicted"/>
<dbReference type="Gene3D" id="2.30.29.30">
    <property type="entry name" value="Pleckstrin-homology domain (PH domain)/Phosphotyrosine-binding domain (PTB)"/>
    <property type="match status" value="1"/>
</dbReference>
<dbReference type="SUPFAM" id="SSF50729">
    <property type="entry name" value="PH domain-like"/>
    <property type="match status" value="1"/>
</dbReference>
<evidence type="ECO:0000313" key="4">
    <source>
        <dbReference type="Proteomes" id="UP000593906"/>
    </source>
</evidence>
<dbReference type="CDD" id="cd00821">
    <property type="entry name" value="PH"/>
    <property type="match status" value="1"/>
</dbReference>
<dbReference type="InterPro" id="IPR011993">
    <property type="entry name" value="PH-like_dom_sf"/>
</dbReference>
<sequence>MSFSRRSSGGLSSSYDGSLGNLTPFLTHSDPLDSKYLSRSMLEITRDVCYNNSLKRNSKGGESLGKEFNYVQKEKQYSGREESNKLNVDLHSSIDTLHQNKNDTAIGNSENMSRRRFSISYVQNLPNKGIENRYNQKDRNSNYGKDENNSEYLHCRKSSSNIKNNSSYQIEKKSSQPLVNKKMNVYQANQLLCSLLERDPCRLNSSGLYSYNSNDQSYKINTFQDGCKHWYSNNNREMIDPFSDTNNSYIPQYTTNARRAMYELIGASETSRPDPDLSDDDLSLRFVRGTLVVCDIHNKLQLNVVPPIFGYLYKKSDRQFSVPPIRWQKRYVVVHECHLYWFDSESSYRLFGINASRGSVNLILFRAQMDLSHNKRRFSIEFEDVQKSIVFHVCDSSMDRGLWTGAIQAHLKKAIEVRHRTGHHIDWRALEFEVCRIRYESGIKGKFWRCSTEAHNRMYEVHPPRHEIASFGSLNSVIWGSDGYKRNNSVLSTGSVIEPGTGTATSGCWNRRRTGSIASSTAGAFGNKYRAPSISGLSDCNLLRKDSVNIVGVTTCSGASGTYPGNSRRHSTERQY</sequence>
<reference evidence="3 4" key="1">
    <citation type="submission" date="2019-09" db="EMBL/GenBank/DDBJ databases">
        <title>Consistent, comparative and evidence-based genome assembly and annotation for Cryptosporidium parvum, C. hominis and C. tyzzeri.</title>
        <authorList>
            <person name="Baptista R.P."/>
            <person name="Li Y."/>
            <person name="Sateriale A."/>
            <person name="Ansell B."/>
            <person name="Jex A."/>
            <person name="Sanders M."/>
            <person name="Brooks K."/>
            <person name="Tracey A."/>
            <person name="Berriman M."/>
            <person name="Striepen B."/>
            <person name="Cotton J.A."/>
            <person name="Kissinger J.C."/>
        </authorList>
    </citation>
    <scope>NUCLEOTIDE SEQUENCE [LARGE SCALE GENOMIC DNA]</scope>
    <source>
        <strain evidence="3 4">IOWA-ATCC</strain>
    </source>
</reference>
<feature type="region of interest" description="Disordered" evidence="1">
    <location>
        <begin position="128"/>
        <end position="150"/>
    </location>
</feature>
<evidence type="ECO:0000256" key="1">
    <source>
        <dbReference type="SAM" id="MobiDB-lite"/>
    </source>
</evidence>
<dbReference type="PROSITE" id="PS50003">
    <property type="entry name" value="PH_DOMAIN"/>
    <property type="match status" value="1"/>
</dbReference>
<gene>
    <name evidence="3" type="ORF">CPATCC_002197</name>
</gene>
<protein>
    <recommendedName>
        <fullName evidence="2">PH domain-containing protein</fullName>
    </recommendedName>
</protein>
<dbReference type="EMBL" id="CP044418">
    <property type="protein sequence ID" value="QOY41625.1"/>
    <property type="molecule type" value="Genomic_DNA"/>
</dbReference>
<dbReference type="Pfam" id="PF00169">
    <property type="entry name" value="PH"/>
    <property type="match status" value="1"/>
</dbReference>